<dbReference type="AlphaFoldDB" id="A0A2P2P305"/>
<evidence type="ECO:0000256" key="1">
    <source>
        <dbReference type="SAM" id="MobiDB-lite"/>
    </source>
</evidence>
<name>A0A2P2P305_RHIMU</name>
<organism evidence="2">
    <name type="scientific">Rhizophora mucronata</name>
    <name type="common">Asiatic mangrove</name>
    <dbReference type="NCBI Taxonomy" id="61149"/>
    <lineage>
        <taxon>Eukaryota</taxon>
        <taxon>Viridiplantae</taxon>
        <taxon>Streptophyta</taxon>
        <taxon>Embryophyta</taxon>
        <taxon>Tracheophyta</taxon>
        <taxon>Spermatophyta</taxon>
        <taxon>Magnoliopsida</taxon>
        <taxon>eudicotyledons</taxon>
        <taxon>Gunneridae</taxon>
        <taxon>Pentapetalae</taxon>
        <taxon>rosids</taxon>
        <taxon>fabids</taxon>
        <taxon>Malpighiales</taxon>
        <taxon>Rhizophoraceae</taxon>
        <taxon>Rhizophora</taxon>
    </lineage>
</organism>
<sequence length="82" mass="9683">MTPRSGLSWRSGTRARSRERSPEPRPRTEKLAVQGRRSWVLTRTQTRKSKFGSFRNKSHLSWNRTAVEIGHRPRTSQRDPPW</sequence>
<accession>A0A2P2P305</accession>
<reference evidence="2" key="1">
    <citation type="submission" date="2018-02" db="EMBL/GenBank/DDBJ databases">
        <title>Rhizophora mucronata_Transcriptome.</title>
        <authorList>
            <person name="Meera S.P."/>
            <person name="Sreeshan A."/>
            <person name="Augustine A."/>
        </authorList>
    </citation>
    <scope>NUCLEOTIDE SEQUENCE</scope>
    <source>
        <tissue evidence="2">Leaf</tissue>
    </source>
</reference>
<dbReference type="EMBL" id="GGEC01068616">
    <property type="protein sequence ID" value="MBX49100.1"/>
    <property type="molecule type" value="Transcribed_RNA"/>
</dbReference>
<evidence type="ECO:0000313" key="2">
    <source>
        <dbReference type="EMBL" id="MBX49100.1"/>
    </source>
</evidence>
<feature type="region of interest" description="Disordered" evidence="1">
    <location>
        <begin position="1"/>
        <end position="34"/>
    </location>
</feature>
<protein>
    <submittedName>
        <fullName evidence="2">Uncharacterized protein MANES_18G061800</fullName>
    </submittedName>
</protein>
<feature type="compositionally biased region" description="Basic and acidic residues" evidence="1">
    <location>
        <begin position="16"/>
        <end position="30"/>
    </location>
</feature>
<proteinExistence type="predicted"/>